<dbReference type="EMBL" id="LJSK01000301">
    <property type="protein sequence ID" value="KPI83997.1"/>
    <property type="molecule type" value="Genomic_DNA"/>
</dbReference>
<dbReference type="InterPro" id="IPR000073">
    <property type="entry name" value="AB_hydrolase_1"/>
</dbReference>
<dbReference type="Proteomes" id="UP000038009">
    <property type="component" value="Unassembled WGS sequence"/>
</dbReference>
<sequence>MGASPTMMPVLPPEESSEKKKAMLPPDVLAELHAIFGESPEDRFARVGRCHSSHRDITICYQTFGDPQNPCMLLIMGLKCTVSFWDSRFCRYIAEQGFYVVRFDNRDVGLSTDFDDYPAPNILRMALPSWASIGEAPLAYTLDDMANDTVGLLRALNITKAHIVGCSMGGMIAQLVALHHPEVVLSLCLHSTTAGVPWPKPSILISMLDGPESPDDVQSVLDYRERFYKSMAGDMKFYEHEFRLGMWWDVVRSNYRAGAGRQLAAIVRSPDRGARLKAKLNHGVGRPRSAATALATTATHVPVVVLHGGKDPTVPVEHAQHLAECINGSKLVIFPRMGHYFSKDMFKLLADEMILNARSVAVDD</sequence>
<dbReference type="Gene3D" id="3.40.50.1820">
    <property type="entry name" value="alpha/beta hydrolase"/>
    <property type="match status" value="1"/>
</dbReference>
<dbReference type="OMA" id="EWRVENW"/>
<keyword evidence="3" id="KW-1185">Reference proteome</keyword>
<reference evidence="2 3" key="1">
    <citation type="journal article" date="2015" name="PLoS Pathog.">
        <title>Leptomonas seymouri: Adaptations to the Dixenous Life Cycle Analyzed by Genome Sequencing, Transcriptome Profiling and Co-infection with Leishmania donovani.</title>
        <authorList>
            <person name="Kraeva N."/>
            <person name="Butenko A."/>
            <person name="Hlavacova J."/>
            <person name="Kostygov A."/>
            <person name="Myskova J."/>
            <person name="Grybchuk D."/>
            <person name="Lestinova T."/>
            <person name="Votypka J."/>
            <person name="Volf P."/>
            <person name="Opperdoes F."/>
            <person name="Flegontov P."/>
            <person name="Lukes J."/>
            <person name="Yurchenko V."/>
        </authorList>
    </citation>
    <scope>NUCLEOTIDE SEQUENCE [LARGE SCALE GENOMIC DNA]</scope>
    <source>
        <strain evidence="2 3">ATCC 30220</strain>
    </source>
</reference>
<dbReference type="InterPro" id="IPR029058">
    <property type="entry name" value="AB_hydrolase_fold"/>
</dbReference>
<feature type="domain" description="AB hydrolase-1" evidence="1">
    <location>
        <begin position="84"/>
        <end position="341"/>
    </location>
</feature>
<dbReference type="OrthoDB" id="19657at2759"/>
<protein>
    <submittedName>
        <fullName evidence="2">Hydrolase-like protein</fullName>
    </submittedName>
</protein>
<evidence type="ECO:0000313" key="2">
    <source>
        <dbReference type="EMBL" id="KPI83997.1"/>
    </source>
</evidence>
<dbReference type="PANTHER" id="PTHR43433:SF7">
    <property type="entry name" value="ALPHA_BETA FOLD FAMILY, PUTATIVE-RELATED"/>
    <property type="match status" value="1"/>
</dbReference>
<comment type="caution">
    <text evidence="2">The sequence shown here is derived from an EMBL/GenBank/DDBJ whole genome shotgun (WGS) entry which is preliminary data.</text>
</comment>
<dbReference type="PANTHER" id="PTHR43433">
    <property type="entry name" value="HYDROLASE, ALPHA/BETA FOLD FAMILY PROTEIN"/>
    <property type="match status" value="1"/>
</dbReference>
<name>A0A0N0P3S4_LEPSE</name>
<keyword evidence="2" id="KW-0378">Hydrolase</keyword>
<organism evidence="2 3">
    <name type="scientific">Leptomonas seymouri</name>
    <dbReference type="NCBI Taxonomy" id="5684"/>
    <lineage>
        <taxon>Eukaryota</taxon>
        <taxon>Discoba</taxon>
        <taxon>Euglenozoa</taxon>
        <taxon>Kinetoplastea</taxon>
        <taxon>Metakinetoplastina</taxon>
        <taxon>Trypanosomatida</taxon>
        <taxon>Trypanosomatidae</taxon>
        <taxon>Leishmaniinae</taxon>
        <taxon>Leptomonas</taxon>
    </lineage>
</organism>
<dbReference type="Pfam" id="PF00561">
    <property type="entry name" value="Abhydrolase_1"/>
    <property type="match status" value="1"/>
</dbReference>
<dbReference type="InterPro" id="IPR050471">
    <property type="entry name" value="AB_hydrolase"/>
</dbReference>
<dbReference type="SUPFAM" id="SSF53474">
    <property type="entry name" value="alpha/beta-Hydrolases"/>
    <property type="match status" value="1"/>
</dbReference>
<gene>
    <name evidence="2" type="ORF">ABL78_6954</name>
</gene>
<dbReference type="AlphaFoldDB" id="A0A0N0P3S4"/>
<proteinExistence type="predicted"/>
<evidence type="ECO:0000313" key="3">
    <source>
        <dbReference type="Proteomes" id="UP000038009"/>
    </source>
</evidence>
<dbReference type="GO" id="GO:0016787">
    <property type="term" value="F:hydrolase activity"/>
    <property type="evidence" value="ECO:0007669"/>
    <property type="project" value="UniProtKB-KW"/>
</dbReference>
<evidence type="ECO:0000259" key="1">
    <source>
        <dbReference type="Pfam" id="PF00561"/>
    </source>
</evidence>
<accession>A0A0N0P3S4</accession>
<dbReference type="VEuPathDB" id="TriTrypDB:Lsey_0301_0030"/>